<accession>A0A0A9CUX9</accession>
<sequence>MTGSLINSRDIGQRKSSGIATESDFLTFSDEPFVSSLD</sequence>
<organism evidence="1">
    <name type="scientific">Arundo donax</name>
    <name type="common">Giant reed</name>
    <name type="synonym">Donax arundinaceus</name>
    <dbReference type="NCBI Taxonomy" id="35708"/>
    <lineage>
        <taxon>Eukaryota</taxon>
        <taxon>Viridiplantae</taxon>
        <taxon>Streptophyta</taxon>
        <taxon>Embryophyta</taxon>
        <taxon>Tracheophyta</taxon>
        <taxon>Spermatophyta</taxon>
        <taxon>Magnoliopsida</taxon>
        <taxon>Liliopsida</taxon>
        <taxon>Poales</taxon>
        <taxon>Poaceae</taxon>
        <taxon>PACMAD clade</taxon>
        <taxon>Arundinoideae</taxon>
        <taxon>Arundineae</taxon>
        <taxon>Arundo</taxon>
    </lineage>
</organism>
<proteinExistence type="predicted"/>
<protein>
    <submittedName>
        <fullName evidence="1">Uncharacterized protein</fullName>
    </submittedName>
</protein>
<evidence type="ECO:0000313" key="1">
    <source>
        <dbReference type="EMBL" id="JAD80099.1"/>
    </source>
</evidence>
<name>A0A0A9CUX9_ARUDO</name>
<reference evidence="1" key="2">
    <citation type="journal article" date="2015" name="Data Brief">
        <title>Shoot transcriptome of the giant reed, Arundo donax.</title>
        <authorList>
            <person name="Barrero R.A."/>
            <person name="Guerrero F.D."/>
            <person name="Moolhuijzen P."/>
            <person name="Goolsby J.A."/>
            <person name="Tidwell J."/>
            <person name="Bellgard S.E."/>
            <person name="Bellgard M.I."/>
        </authorList>
    </citation>
    <scope>NUCLEOTIDE SEQUENCE</scope>
    <source>
        <tissue evidence="1">Shoot tissue taken approximately 20 cm above the soil surface</tissue>
    </source>
</reference>
<reference evidence="1" key="1">
    <citation type="submission" date="2014-09" db="EMBL/GenBank/DDBJ databases">
        <authorList>
            <person name="Magalhaes I.L.F."/>
            <person name="Oliveira U."/>
            <person name="Santos F.R."/>
            <person name="Vidigal T.H.D.A."/>
            <person name="Brescovit A.D."/>
            <person name="Santos A.J."/>
        </authorList>
    </citation>
    <scope>NUCLEOTIDE SEQUENCE</scope>
    <source>
        <tissue evidence="1">Shoot tissue taken approximately 20 cm above the soil surface</tissue>
    </source>
</reference>
<dbReference type="AlphaFoldDB" id="A0A0A9CUX9"/>
<dbReference type="EMBL" id="GBRH01217796">
    <property type="protein sequence ID" value="JAD80099.1"/>
    <property type="molecule type" value="Transcribed_RNA"/>
</dbReference>